<keyword evidence="1" id="KW-1133">Transmembrane helix</keyword>
<sequence>MDELMIVANVAIIFGVMYKLFELYAKRKERIMLIEKLPPELLDKEKVKYPNSSSPSGFFSALRMGCLFLGIGLGLIAGYCIVYNTQPAYFSNYDHHVNETVSLIYGASVLIGGGIGLIVAFLVELKLNKKNEE</sequence>
<evidence type="ECO:0000259" key="2">
    <source>
        <dbReference type="Pfam" id="PF19762"/>
    </source>
</evidence>
<keyword evidence="4" id="KW-1185">Reference proteome</keyword>
<gene>
    <name evidence="3" type="ORF">H9625_13310</name>
</gene>
<evidence type="ECO:0000313" key="4">
    <source>
        <dbReference type="Proteomes" id="UP000620874"/>
    </source>
</evidence>
<accession>A0ABR8YB17</accession>
<dbReference type="Proteomes" id="UP000620874">
    <property type="component" value="Unassembled WGS sequence"/>
</dbReference>
<evidence type="ECO:0000313" key="3">
    <source>
        <dbReference type="EMBL" id="MBD8041398.1"/>
    </source>
</evidence>
<feature type="transmembrane region" description="Helical" evidence="1">
    <location>
        <begin position="104"/>
        <end position="123"/>
    </location>
</feature>
<feature type="transmembrane region" description="Helical" evidence="1">
    <location>
        <begin position="61"/>
        <end position="84"/>
    </location>
</feature>
<keyword evidence="1" id="KW-0472">Membrane</keyword>
<evidence type="ECO:0000256" key="1">
    <source>
        <dbReference type="SAM" id="Phobius"/>
    </source>
</evidence>
<dbReference type="Pfam" id="PF19762">
    <property type="entry name" value="DUF6249"/>
    <property type="match status" value="1"/>
</dbReference>
<keyword evidence="1" id="KW-0812">Transmembrane</keyword>
<feature type="transmembrane region" description="Helical" evidence="1">
    <location>
        <begin position="6"/>
        <end position="25"/>
    </location>
</feature>
<dbReference type="EMBL" id="JACSPP010000050">
    <property type="protein sequence ID" value="MBD8041398.1"/>
    <property type="molecule type" value="Genomic_DNA"/>
</dbReference>
<dbReference type="RefSeq" id="WP_022039611.1">
    <property type="nucleotide sequence ID" value="NZ_JACSPP010000050.1"/>
</dbReference>
<organism evidence="3 4">
    <name type="scientific">Phocaeicola intestinalis</name>
    <dbReference type="NCBI Taxonomy" id="2762212"/>
    <lineage>
        <taxon>Bacteria</taxon>
        <taxon>Pseudomonadati</taxon>
        <taxon>Bacteroidota</taxon>
        <taxon>Bacteroidia</taxon>
        <taxon>Bacteroidales</taxon>
        <taxon>Bacteroidaceae</taxon>
        <taxon>Phocaeicola</taxon>
    </lineage>
</organism>
<name>A0ABR8YB17_9BACT</name>
<comment type="caution">
    <text evidence="3">The sequence shown here is derived from an EMBL/GenBank/DDBJ whole genome shotgun (WGS) entry which is preliminary data.</text>
</comment>
<protein>
    <recommendedName>
        <fullName evidence="2">DUF6249 domain-containing protein</fullName>
    </recommendedName>
</protein>
<dbReference type="InterPro" id="IPR046216">
    <property type="entry name" value="DUF6249"/>
</dbReference>
<feature type="domain" description="DUF6249" evidence="2">
    <location>
        <begin position="6"/>
        <end position="124"/>
    </location>
</feature>
<reference evidence="3 4" key="1">
    <citation type="submission" date="2020-08" db="EMBL/GenBank/DDBJ databases">
        <title>A Genomic Blueprint of the Chicken Gut Microbiome.</title>
        <authorList>
            <person name="Gilroy R."/>
            <person name="Ravi A."/>
            <person name="Getino M."/>
            <person name="Pursley I."/>
            <person name="Horton D.L."/>
            <person name="Alikhan N.-F."/>
            <person name="Baker D."/>
            <person name="Gharbi K."/>
            <person name="Hall N."/>
            <person name="Watson M."/>
            <person name="Adriaenssens E.M."/>
            <person name="Foster-Nyarko E."/>
            <person name="Jarju S."/>
            <person name="Secka A."/>
            <person name="Antonio M."/>
            <person name="Oren A."/>
            <person name="Chaudhuri R."/>
            <person name="La Ragione R.M."/>
            <person name="Hildebrand F."/>
            <person name="Pallen M.J."/>
        </authorList>
    </citation>
    <scope>NUCLEOTIDE SEQUENCE [LARGE SCALE GENOMIC DNA]</scope>
    <source>
        <strain evidence="3 4">Sa1CVN1</strain>
    </source>
</reference>
<proteinExistence type="predicted"/>